<reference evidence="1 2" key="1">
    <citation type="submission" date="2021-07" db="EMBL/GenBank/DDBJ databases">
        <title>Paenibacillus radiodurans sp. nov., isolated from the southeastern edge of Tengger Desert.</title>
        <authorList>
            <person name="Zhang G."/>
        </authorList>
    </citation>
    <scope>NUCLEOTIDE SEQUENCE [LARGE SCALE GENOMIC DNA]</scope>
    <source>
        <strain evidence="1 2">CCM 7311</strain>
    </source>
</reference>
<proteinExistence type="predicted"/>
<organism evidence="1 2">
    <name type="scientific">Paenibacillus sepulcri</name>
    <dbReference type="NCBI Taxonomy" id="359917"/>
    <lineage>
        <taxon>Bacteria</taxon>
        <taxon>Bacillati</taxon>
        <taxon>Bacillota</taxon>
        <taxon>Bacilli</taxon>
        <taxon>Bacillales</taxon>
        <taxon>Paenibacillaceae</taxon>
        <taxon>Paenibacillus</taxon>
    </lineage>
</organism>
<sequence length="45" mass="5444">MKDEGANDFIARPFDRTEVIQRIHNPPGTRYYHLQHQDQTYLKEN</sequence>
<accession>A0ABS7BXA0</accession>
<evidence type="ECO:0000313" key="1">
    <source>
        <dbReference type="EMBL" id="MBW7453273.1"/>
    </source>
</evidence>
<dbReference type="Proteomes" id="UP001519887">
    <property type="component" value="Unassembled WGS sequence"/>
</dbReference>
<comment type="caution">
    <text evidence="1">The sequence shown here is derived from an EMBL/GenBank/DDBJ whole genome shotgun (WGS) entry which is preliminary data.</text>
</comment>
<name>A0ABS7BXA0_9BACL</name>
<dbReference type="RefSeq" id="WP_210039250.1">
    <property type="nucleotide sequence ID" value="NZ_JBHLVU010000043.1"/>
</dbReference>
<gene>
    <name evidence="1" type="ORF">K0U00_04400</name>
</gene>
<evidence type="ECO:0000313" key="2">
    <source>
        <dbReference type="Proteomes" id="UP001519887"/>
    </source>
</evidence>
<protein>
    <recommendedName>
        <fullName evidence="3">Response regulatory domain-containing protein</fullName>
    </recommendedName>
</protein>
<evidence type="ECO:0008006" key="3">
    <source>
        <dbReference type="Google" id="ProtNLM"/>
    </source>
</evidence>
<dbReference type="EMBL" id="JAHZIK010000056">
    <property type="protein sequence ID" value="MBW7453273.1"/>
    <property type="molecule type" value="Genomic_DNA"/>
</dbReference>
<keyword evidence="2" id="KW-1185">Reference proteome</keyword>